<name>A0A087TFA3_STEMI</name>
<dbReference type="OrthoDB" id="10667885at2759"/>
<feature type="compositionally biased region" description="Polar residues" evidence="1">
    <location>
        <begin position="20"/>
        <end position="33"/>
    </location>
</feature>
<keyword evidence="3" id="KW-1185">Reference proteome</keyword>
<evidence type="ECO:0000313" key="3">
    <source>
        <dbReference type="Proteomes" id="UP000054359"/>
    </source>
</evidence>
<gene>
    <name evidence="2" type="ORF">X975_12815</name>
</gene>
<evidence type="ECO:0000313" key="2">
    <source>
        <dbReference type="EMBL" id="KFM63792.1"/>
    </source>
</evidence>
<sequence>MHDSGMNVDYGTHEFHNPNERLTSTPIKKTGNLNTKHTEDIVSDISVIITESVAKSNKSKNQ</sequence>
<feature type="region of interest" description="Disordered" evidence="1">
    <location>
        <begin position="1"/>
        <end position="33"/>
    </location>
</feature>
<dbReference type="AlphaFoldDB" id="A0A087TFA3"/>
<reference evidence="2 3" key="1">
    <citation type="submission" date="2013-11" db="EMBL/GenBank/DDBJ databases">
        <title>Genome sequencing of Stegodyphus mimosarum.</title>
        <authorList>
            <person name="Bechsgaard J."/>
        </authorList>
    </citation>
    <scope>NUCLEOTIDE SEQUENCE [LARGE SCALE GENOMIC DNA]</scope>
</reference>
<evidence type="ECO:0000256" key="1">
    <source>
        <dbReference type="SAM" id="MobiDB-lite"/>
    </source>
</evidence>
<feature type="non-terminal residue" evidence="2">
    <location>
        <position position="62"/>
    </location>
</feature>
<dbReference type="EMBL" id="KK114959">
    <property type="protein sequence ID" value="KFM63792.1"/>
    <property type="molecule type" value="Genomic_DNA"/>
</dbReference>
<protein>
    <submittedName>
        <fullName evidence="2">Uncharacterized protein</fullName>
    </submittedName>
</protein>
<organism evidence="2 3">
    <name type="scientific">Stegodyphus mimosarum</name>
    <name type="common">African social velvet spider</name>
    <dbReference type="NCBI Taxonomy" id="407821"/>
    <lineage>
        <taxon>Eukaryota</taxon>
        <taxon>Metazoa</taxon>
        <taxon>Ecdysozoa</taxon>
        <taxon>Arthropoda</taxon>
        <taxon>Chelicerata</taxon>
        <taxon>Arachnida</taxon>
        <taxon>Araneae</taxon>
        <taxon>Araneomorphae</taxon>
        <taxon>Entelegynae</taxon>
        <taxon>Eresoidea</taxon>
        <taxon>Eresidae</taxon>
        <taxon>Stegodyphus</taxon>
    </lineage>
</organism>
<accession>A0A087TFA3</accession>
<proteinExistence type="predicted"/>
<dbReference type="Proteomes" id="UP000054359">
    <property type="component" value="Unassembled WGS sequence"/>
</dbReference>